<dbReference type="GO" id="GO:0008013">
    <property type="term" value="F:beta-catenin binding"/>
    <property type="evidence" value="ECO:0007669"/>
    <property type="project" value="TreeGrafter"/>
</dbReference>
<feature type="domain" description="Cadherin" evidence="15">
    <location>
        <begin position="109"/>
        <end position="203"/>
    </location>
</feature>
<evidence type="ECO:0000256" key="10">
    <source>
        <dbReference type="ARBA" id="ARBA00023180"/>
    </source>
</evidence>
<dbReference type="GO" id="GO:0007156">
    <property type="term" value="P:homophilic cell adhesion via plasma membrane adhesion molecules"/>
    <property type="evidence" value="ECO:0007669"/>
    <property type="project" value="InterPro"/>
</dbReference>
<dbReference type="PANTHER" id="PTHR24027:SF432">
    <property type="entry name" value="EGF-LIKE DOMAIN-CONTAINING PROTEIN"/>
    <property type="match status" value="1"/>
</dbReference>
<evidence type="ECO:0000256" key="2">
    <source>
        <dbReference type="ARBA" id="ARBA00022475"/>
    </source>
</evidence>
<evidence type="ECO:0000256" key="6">
    <source>
        <dbReference type="ARBA" id="ARBA00022837"/>
    </source>
</evidence>
<feature type="domain" description="Cadherin" evidence="15">
    <location>
        <begin position="411"/>
        <end position="532"/>
    </location>
</feature>
<dbReference type="GO" id="GO:0016342">
    <property type="term" value="C:catenin complex"/>
    <property type="evidence" value="ECO:0007669"/>
    <property type="project" value="TreeGrafter"/>
</dbReference>
<dbReference type="CDD" id="cd11304">
    <property type="entry name" value="Cadherin_repeat"/>
    <property type="match status" value="4"/>
</dbReference>
<evidence type="ECO:0000256" key="1">
    <source>
        <dbReference type="ARBA" id="ARBA00004251"/>
    </source>
</evidence>
<dbReference type="FunFam" id="4.10.900.10:FF:000007">
    <property type="entry name" value="Cadherin 22"/>
    <property type="match status" value="1"/>
</dbReference>
<dbReference type="Pfam" id="PF00028">
    <property type="entry name" value="Cadherin"/>
    <property type="match status" value="4"/>
</dbReference>
<sequence>MDVNCNLNGLLRHTTVMSSDPDKDADQEALRYSLHGQGAESEFIIDEVTGKIYAQRTLDREERAVWRFVVLATDEGGEGLTGFTDVIINVWDINDNAPIFTCAPSCHGEVAENSVIGTSVMEMTATDLDDSAVGQNAVLSYRIVEMFTINPTTGTITVGMGGLDREQVESYLLVVEARDGVGMTGTGTATIQIKDVNDHAPRFTDHSCTARISENVLELAAEDKDTGENAQLTFSVVAGDQEQKFYMVSHKQEQRGTLRLKKRLDYERHNEQRFNLTLKVEDLDFSSLLHCVVEVEDYNDHAPVFIPHFLSLAPLPEDITVGTSVARLVASDSDSGQNREITYSLSEESDPEGLFTINQSGVLSVARPLDRERIPQHHLVVIATDHGVPPLIGSATVQLPLLDVNDNGPEFEAAYSPVVFENVAGPQVVRLNQTSSLLRAVDQDSPENGPPFHFTVPAEYRHSNDFYLQDNLNGTATLTALRTFDRERQKEFLIPIIMSDSGRPAKTVTSTLTVTIGDQNDHAHVAGEKKIFINMLMNLHRLKEGVYHVSAHHDGWEDIRENVLNYDEEGGGEEDQVQPPRHTHVPPTRLPAQGQARPSQLARRSLSFSSQDLARYLCEIIRDADQHPDTGPFDSLQVFSTEGGGSPAGSLSSFSSAGLDGGSGGDGGGEPRREETLGEWGPRFEKLRALYERAEASDL</sequence>
<dbReference type="GO" id="GO:0045296">
    <property type="term" value="F:cadherin binding"/>
    <property type="evidence" value="ECO:0007669"/>
    <property type="project" value="TreeGrafter"/>
</dbReference>
<dbReference type="AlphaFoldDB" id="A0A3B5B5Z2"/>
<dbReference type="GO" id="GO:0034332">
    <property type="term" value="P:adherens junction organization"/>
    <property type="evidence" value="ECO:0007669"/>
    <property type="project" value="TreeGrafter"/>
</dbReference>
<organism evidence="16">
    <name type="scientific">Stegastes partitus</name>
    <name type="common">bicolor damselfish</name>
    <dbReference type="NCBI Taxonomy" id="144197"/>
    <lineage>
        <taxon>Eukaryota</taxon>
        <taxon>Metazoa</taxon>
        <taxon>Chordata</taxon>
        <taxon>Craniata</taxon>
        <taxon>Vertebrata</taxon>
        <taxon>Euteleostomi</taxon>
        <taxon>Actinopterygii</taxon>
        <taxon>Neopterygii</taxon>
        <taxon>Teleostei</taxon>
        <taxon>Neoteleostei</taxon>
        <taxon>Acanthomorphata</taxon>
        <taxon>Ovalentaria</taxon>
        <taxon>Pomacentridae</taxon>
        <taxon>Stegastes</taxon>
    </lineage>
</organism>
<dbReference type="GO" id="GO:0000902">
    <property type="term" value="P:cell morphogenesis"/>
    <property type="evidence" value="ECO:0007669"/>
    <property type="project" value="TreeGrafter"/>
</dbReference>
<dbReference type="InterPro" id="IPR000233">
    <property type="entry name" value="Cadherin_Y-type_LIR"/>
</dbReference>
<keyword evidence="7 12" id="KW-0130">Cell adhesion</keyword>
<dbReference type="GO" id="GO:0002009">
    <property type="term" value="P:morphogenesis of an epithelium"/>
    <property type="evidence" value="ECO:0007669"/>
    <property type="project" value="UniProtKB-ARBA"/>
</dbReference>
<evidence type="ECO:0000256" key="14">
    <source>
        <dbReference type="SAM" id="MobiDB-lite"/>
    </source>
</evidence>
<evidence type="ECO:0000256" key="9">
    <source>
        <dbReference type="ARBA" id="ARBA00023136"/>
    </source>
</evidence>
<name>A0A3B5B5Z2_9TELE</name>
<comment type="function">
    <text evidence="13">Cadherins are calcium-dependent cell adhesion proteins.</text>
</comment>
<feature type="region of interest" description="Disordered" evidence="14">
    <location>
        <begin position="627"/>
        <end position="681"/>
    </location>
</feature>
<proteinExistence type="predicted"/>
<dbReference type="Pfam" id="PF01049">
    <property type="entry name" value="CADH_Y-type_LIR"/>
    <property type="match status" value="1"/>
</dbReference>
<dbReference type="PROSITE" id="PS00232">
    <property type="entry name" value="CADHERIN_1"/>
    <property type="match status" value="3"/>
</dbReference>
<evidence type="ECO:0000313" key="16">
    <source>
        <dbReference type="Ensembl" id="ENSSPAP00000025509.1"/>
    </source>
</evidence>
<evidence type="ECO:0000256" key="11">
    <source>
        <dbReference type="PROSITE-ProRule" id="PRU00043"/>
    </source>
</evidence>
<feature type="domain" description="Cadherin" evidence="15">
    <location>
        <begin position="15"/>
        <end position="100"/>
    </location>
</feature>
<dbReference type="PANTHER" id="PTHR24027">
    <property type="entry name" value="CADHERIN-23"/>
    <property type="match status" value="1"/>
</dbReference>
<dbReference type="Gene3D" id="4.10.900.10">
    <property type="entry name" value="TCF3-CBD (Catenin binding domain)"/>
    <property type="match status" value="1"/>
</dbReference>
<dbReference type="GO" id="GO:0016339">
    <property type="term" value="P:calcium-dependent cell-cell adhesion via plasma membrane cell adhesion molecules"/>
    <property type="evidence" value="ECO:0007669"/>
    <property type="project" value="TreeGrafter"/>
</dbReference>
<feature type="compositionally biased region" description="Gly residues" evidence="14">
    <location>
        <begin position="659"/>
        <end position="668"/>
    </location>
</feature>
<evidence type="ECO:0000256" key="12">
    <source>
        <dbReference type="RuleBase" id="RU003318"/>
    </source>
</evidence>
<dbReference type="GO" id="GO:0005912">
    <property type="term" value="C:adherens junction"/>
    <property type="evidence" value="ECO:0007669"/>
    <property type="project" value="TreeGrafter"/>
</dbReference>
<dbReference type="InterPro" id="IPR020894">
    <property type="entry name" value="Cadherin_CS"/>
</dbReference>
<dbReference type="FunFam" id="2.60.40.60:FF:000020">
    <property type="entry name" value="Dachsous cadherin-related 1b"/>
    <property type="match status" value="1"/>
</dbReference>
<dbReference type="InterPro" id="IPR002126">
    <property type="entry name" value="Cadherin-like_dom"/>
</dbReference>
<dbReference type="GO" id="GO:0044331">
    <property type="term" value="P:cell-cell adhesion mediated by cadherin"/>
    <property type="evidence" value="ECO:0007669"/>
    <property type="project" value="TreeGrafter"/>
</dbReference>
<protein>
    <recommendedName>
        <fullName evidence="15">Cadherin domain-containing protein</fullName>
    </recommendedName>
</protein>
<dbReference type="GO" id="GO:0005509">
    <property type="term" value="F:calcium ion binding"/>
    <property type="evidence" value="ECO:0007669"/>
    <property type="project" value="UniProtKB-UniRule"/>
</dbReference>
<comment type="subcellular location">
    <subcellularLocation>
        <location evidence="1 12">Cell membrane</location>
        <topology evidence="1 12">Single-pass type I membrane protein</topology>
    </subcellularLocation>
</comment>
<feature type="domain" description="Cadherin" evidence="15">
    <location>
        <begin position="216"/>
        <end position="305"/>
    </location>
</feature>
<keyword evidence="3 12" id="KW-0812">Transmembrane</keyword>
<accession>A0A3B5B5Z2</accession>
<evidence type="ECO:0000259" key="15">
    <source>
        <dbReference type="PROSITE" id="PS50268"/>
    </source>
</evidence>
<keyword evidence="8" id="KW-1133">Transmembrane helix</keyword>
<keyword evidence="4" id="KW-0479">Metal-binding</keyword>
<dbReference type="InterPro" id="IPR015919">
    <property type="entry name" value="Cadherin-like_sf"/>
</dbReference>
<dbReference type="InterPro" id="IPR027397">
    <property type="entry name" value="Catenin-bd_sf"/>
</dbReference>
<dbReference type="Gene3D" id="2.60.40.60">
    <property type="entry name" value="Cadherins"/>
    <property type="match status" value="5"/>
</dbReference>
<dbReference type="GeneTree" id="ENSGT00940000164020"/>
<dbReference type="FunFam" id="2.60.40.60:FF:000119">
    <property type="entry name" value="neural-cadherin isoform X1"/>
    <property type="match status" value="1"/>
</dbReference>
<dbReference type="Ensembl" id="ENSSPAT00000025928.1">
    <property type="protein sequence ID" value="ENSSPAP00000025509.1"/>
    <property type="gene ID" value="ENSSPAG00000019244.1"/>
</dbReference>
<keyword evidence="9" id="KW-0472">Membrane</keyword>
<keyword evidence="6 11" id="KW-0106">Calcium</keyword>
<keyword evidence="10" id="KW-0325">Glycoprotein</keyword>
<keyword evidence="5" id="KW-0677">Repeat</keyword>
<evidence type="ECO:0000256" key="8">
    <source>
        <dbReference type="ARBA" id="ARBA00022989"/>
    </source>
</evidence>
<dbReference type="InterPro" id="IPR039808">
    <property type="entry name" value="Cadherin"/>
</dbReference>
<evidence type="ECO:0000256" key="4">
    <source>
        <dbReference type="ARBA" id="ARBA00022723"/>
    </source>
</evidence>
<dbReference type="FunFam" id="2.60.40.60:FF:000022">
    <property type="entry name" value="Cadherin 2"/>
    <property type="match status" value="1"/>
</dbReference>
<dbReference type="SUPFAM" id="SSF49313">
    <property type="entry name" value="Cadherin-like"/>
    <property type="match status" value="5"/>
</dbReference>
<evidence type="ECO:0000256" key="3">
    <source>
        <dbReference type="ARBA" id="ARBA00022692"/>
    </source>
</evidence>
<evidence type="ECO:0000256" key="7">
    <source>
        <dbReference type="ARBA" id="ARBA00022889"/>
    </source>
</evidence>
<dbReference type="PROSITE" id="PS50268">
    <property type="entry name" value="CADHERIN_2"/>
    <property type="match status" value="5"/>
</dbReference>
<feature type="domain" description="Cadherin" evidence="15">
    <location>
        <begin position="315"/>
        <end position="411"/>
    </location>
</feature>
<dbReference type="PRINTS" id="PR00205">
    <property type="entry name" value="CADHERIN"/>
</dbReference>
<feature type="compositionally biased region" description="Low complexity" evidence="14">
    <location>
        <begin position="648"/>
        <end position="658"/>
    </location>
</feature>
<feature type="compositionally biased region" description="Basic and acidic residues" evidence="14">
    <location>
        <begin position="669"/>
        <end position="681"/>
    </location>
</feature>
<feature type="region of interest" description="Disordered" evidence="14">
    <location>
        <begin position="569"/>
        <end position="604"/>
    </location>
</feature>
<evidence type="ECO:0000256" key="5">
    <source>
        <dbReference type="ARBA" id="ARBA00022737"/>
    </source>
</evidence>
<dbReference type="SMART" id="SM00112">
    <property type="entry name" value="CA"/>
    <property type="match status" value="5"/>
</dbReference>
<dbReference type="GO" id="GO:0007043">
    <property type="term" value="P:cell-cell junction assembly"/>
    <property type="evidence" value="ECO:0007669"/>
    <property type="project" value="TreeGrafter"/>
</dbReference>
<reference evidence="16" key="1">
    <citation type="submission" date="2023-09" db="UniProtKB">
        <authorList>
            <consortium name="Ensembl"/>
        </authorList>
    </citation>
    <scope>IDENTIFICATION</scope>
</reference>
<evidence type="ECO:0000256" key="13">
    <source>
        <dbReference type="RuleBase" id="RU004357"/>
    </source>
</evidence>
<keyword evidence="2" id="KW-1003">Cell membrane</keyword>
<dbReference type="GO" id="GO:0016477">
    <property type="term" value="P:cell migration"/>
    <property type="evidence" value="ECO:0007669"/>
    <property type="project" value="TreeGrafter"/>
</dbReference>